<dbReference type="GO" id="GO:0000155">
    <property type="term" value="F:phosphorelay sensor kinase activity"/>
    <property type="evidence" value="ECO:0007669"/>
    <property type="project" value="InterPro"/>
</dbReference>
<dbReference type="SUPFAM" id="SSF55874">
    <property type="entry name" value="ATPase domain of HSP90 chaperone/DNA topoisomerase II/histidine kinase"/>
    <property type="match status" value="1"/>
</dbReference>
<dbReference type="Pfam" id="PF02518">
    <property type="entry name" value="HATPase_c"/>
    <property type="match status" value="1"/>
</dbReference>
<dbReference type="STRING" id="1302690.BUE76_11775"/>
<keyword evidence="8" id="KW-1185">Reference proteome</keyword>
<dbReference type="OrthoDB" id="927680at2"/>
<evidence type="ECO:0000256" key="4">
    <source>
        <dbReference type="ARBA" id="ARBA00022679"/>
    </source>
</evidence>
<dbReference type="InterPro" id="IPR004358">
    <property type="entry name" value="Sig_transdc_His_kin-like_C"/>
</dbReference>
<dbReference type="Gene3D" id="3.30.450.20">
    <property type="entry name" value="PAS domain"/>
    <property type="match status" value="2"/>
</dbReference>
<sequence length="633" mass="72374">MIENLADTLFALMPQPAFWMTPVTNEGGEITDFEYRYCNLEFYEYTRITPEQIIGKYVSCSPVISNQESRKKLIGELLNVYTTGKKTIARINNPDLNRYYSYTRNKVSGGVLTVLQDRTEEHLLIQQMEEQKRFMDNLLRYSSNGITVGEAVRDEQGQVVDVRTITVNDAALKLTGISKDIYLSKTGGEIDPGFLQSSYYKKCLHTLDTGEAFITQYNLLPTNRWLEVTVSRMDENRLIHNFTDITSIKNAQLAMERSSAQLEDIINRTQSGIFTLEPVCNERSEVIDFRFDVVNKALAAYVNQDPEALKGELASKYFTSYLTNGLFDIYKASFEKKRPNRFDFHYKSEGIDAWLDIQCTHFDGGLLVTFTDYTPIKQLQFQIEQKVEELDRSNKNLEQFAYAASHDMKEPIRKIHFFSDRLKVRLAEKMDGEDFRMFEKLERASKRMSTLIDDLLAYSHVAEGVIEVEQIDLKKKMQLVLEDLELELQEKHAIINVGALPIVKGNRRQFQQLFQNLISNAIKYSKAGQKPIVNINAQIVIGGKVKSDLPLNESGKAYHLLEVRDNGIGFNQEDAERIFNVFTRLHGKAEYSGTGVGLSIVKKVVENHSGYIWAESTPGEGSTFKILLPTEDE</sequence>
<dbReference type="AlphaFoldDB" id="A0A1M4VV64"/>
<dbReference type="InterPro" id="IPR052162">
    <property type="entry name" value="Sensor_kinase/Photoreceptor"/>
</dbReference>
<dbReference type="Gene3D" id="3.30.565.10">
    <property type="entry name" value="Histidine kinase-like ATPase, C-terminal domain"/>
    <property type="match status" value="1"/>
</dbReference>
<dbReference type="SUPFAM" id="SSF55785">
    <property type="entry name" value="PYP-like sensor domain (PAS domain)"/>
    <property type="match status" value="2"/>
</dbReference>
<dbReference type="Proteomes" id="UP000184368">
    <property type="component" value="Unassembled WGS sequence"/>
</dbReference>
<dbReference type="PANTHER" id="PTHR43304:SF1">
    <property type="entry name" value="PAC DOMAIN-CONTAINING PROTEIN"/>
    <property type="match status" value="1"/>
</dbReference>
<keyword evidence="4" id="KW-0808">Transferase</keyword>
<evidence type="ECO:0000313" key="8">
    <source>
        <dbReference type="Proteomes" id="UP000184368"/>
    </source>
</evidence>
<proteinExistence type="predicted"/>
<dbReference type="Gene3D" id="1.10.287.130">
    <property type="match status" value="1"/>
</dbReference>
<organism evidence="7 8">
    <name type="scientific">Cnuella takakiae</name>
    <dbReference type="NCBI Taxonomy" id="1302690"/>
    <lineage>
        <taxon>Bacteria</taxon>
        <taxon>Pseudomonadati</taxon>
        <taxon>Bacteroidota</taxon>
        <taxon>Chitinophagia</taxon>
        <taxon>Chitinophagales</taxon>
        <taxon>Chitinophagaceae</taxon>
        <taxon>Cnuella</taxon>
    </lineage>
</organism>
<dbReference type="InterPro" id="IPR003661">
    <property type="entry name" value="HisK_dim/P_dom"/>
</dbReference>
<dbReference type="InterPro" id="IPR035965">
    <property type="entry name" value="PAS-like_dom_sf"/>
</dbReference>
<dbReference type="EC" id="2.7.13.3" evidence="2"/>
<dbReference type="PANTHER" id="PTHR43304">
    <property type="entry name" value="PHYTOCHROME-LIKE PROTEIN CPH1"/>
    <property type="match status" value="1"/>
</dbReference>
<keyword evidence="5 7" id="KW-0418">Kinase</keyword>
<dbReference type="InterPro" id="IPR005467">
    <property type="entry name" value="His_kinase_dom"/>
</dbReference>
<accession>A0A1M4VV64</accession>
<evidence type="ECO:0000259" key="6">
    <source>
        <dbReference type="PROSITE" id="PS50109"/>
    </source>
</evidence>
<evidence type="ECO:0000256" key="1">
    <source>
        <dbReference type="ARBA" id="ARBA00000085"/>
    </source>
</evidence>
<feature type="domain" description="Histidine kinase" evidence="6">
    <location>
        <begin position="403"/>
        <end position="632"/>
    </location>
</feature>
<evidence type="ECO:0000256" key="5">
    <source>
        <dbReference type="ARBA" id="ARBA00022777"/>
    </source>
</evidence>
<dbReference type="InterPro" id="IPR003594">
    <property type="entry name" value="HATPase_dom"/>
</dbReference>
<evidence type="ECO:0000313" key="7">
    <source>
        <dbReference type="EMBL" id="SHE72765.1"/>
    </source>
</evidence>
<dbReference type="EMBL" id="FQUO01000002">
    <property type="protein sequence ID" value="SHE72765.1"/>
    <property type="molecule type" value="Genomic_DNA"/>
</dbReference>
<dbReference type="SMART" id="SM00387">
    <property type="entry name" value="HATPase_c"/>
    <property type="match status" value="1"/>
</dbReference>
<dbReference type="Pfam" id="PF00512">
    <property type="entry name" value="HisKA"/>
    <property type="match status" value="1"/>
</dbReference>
<dbReference type="SMART" id="SM00388">
    <property type="entry name" value="HisKA"/>
    <property type="match status" value="1"/>
</dbReference>
<dbReference type="SUPFAM" id="SSF47384">
    <property type="entry name" value="Homodimeric domain of signal transducing histidine kinase"/>
    <property type="match status" value="1"/>
</dbReference>
<dbReference type="CDD" id="cd00082">
    <property type="entry name" value="HisKA"/>
    <property type="match status" value="1"/>
</dbReference>
<comment type="catalytic activity">
    <reaction evidence="1">
        <text>ATP + protein L-histidine = ADP + protein N-phospho-L-histidine.</text>
        <dbReference type="EC" id="2.7.13.3"/>
    </reaction>
</comment>
<evidence type="ECO:0000256" key="2">
    <source>
        <dbReference type="ARBA" id="ARBA00012438"/>
    </source>
</evidence>
<evidence type="ECO:0000256" key="3">
    <source>
        <dbReference type="ARBA" id="ARBA00022553"/>
    </source>
</evidence>
<dbReference type="PROSITE" id="PS50109">
    <property type="entry name" value="HIS_KIN"/>
    <property type="match status" value="1"/>
</dbReference>
<keyword evidence="3" id="KW-0597">Phosphoprotein</keyword>
<protein>
    <recommendedName>
        <fullName evidence="2">histidine kinase</fullName>
        <ecNumber evidence="2">2.7.13.3</ecNumber>
    </recommendedName>
</protein>
<dbReference type="InterPro" id="IPR036097">
    <property type="entry name" value="HisK_dim/P_sf"/>
</dbReference>
<gene>
    <name evidence="7" type="ORF">SAMN05444008_102392</name>
</gene>
<name>A0A1M4VV64_9BACT</name>
<dbReference type="InterPro" id="IPR036890">
    <property type="entry name" value="HATPase_C_sf"/>
</dbReference>
<dbReference type="FunFam" id="3.30.565.10:FF:000006">
    <property type="entry name" value="Sensor histidine kinase WalK"/>
    <property type="match status" value="1"/>
</dbReference>
<reference evidence="7 8" key="1">
    <citation type="submission" date="2016-11" db="EMBL/GenBank/DDBJ databases">
        <authorList>
            <person name="Jaros S."/>
            <person name="Januszkiewicz K."/>
            <person name="Wedrychowicz H."/>
        </authorList>
    </citation>
    <scope>NUCLEOTIDE SEQUENCE [LARGE SCALE GENOMIC DNA]</scope>
    <source>
        <strain evidence="7 8">DSM 26897</strain>
    </source>
</reference>
<dbReference type="PRINTS" id="PR00344">
    <property type="entry name" value="BCTRLSENSOR"/>
</dbReference>
<dbReference type="RefSeq" id="WP_073040176.1">
    <property type="nucleotide sequence ID" value="NZ_FQUO01000002.1"/>
</dbReference>